<accession>A0ABQ6G1T8</accession>
<feature type="transmembrane region" description="Helical" evidence="1">
    <location>
        <begin position="42"/>
        <end position="70"/>
    </location>
</feature>
<gene>
    <name evidence="2" type="ORF">KDH_73100</name>
</gene>
<keyword evidence="1" id="KW-0812">Transmembrane</keyword>
<evidence type="ECO:0000313" key="2">
    <source>
        <dbReference type="EMBL" id="GLV60491.1"/>
    </source>
</evidence>
<dbReference type="Proteomes" id="UP001344906">
    <property type="component" value="Unassembled WGS sequence"/>
</dbReference>
<keyword evidence="1" id="KW-1133">Transmembrane helix</keyword>
<proteinExistence type="predicted"/>
<protein>
    <recommendedName>
        <fullName evidence="4">NarG-like domain-containing protein</fullName>
    </recommendedName>
</protein>
<reference evidence="2 3" key="1">
    <citation type="submission" date="2023-02" db="EMBL/GenBank/DDBJ databases">
        <title>Dictyobacter halimunensis sp. nov., a new member of the class Ktedonobacteria from forest soil in a geothermal area.</title>
        <authorList>
            <person name="Rachmania M.K."/>
            <person name="Ningsih F."/>
            <person name="Sakai Y."/>
            <person name="Yabe S."/>
            <person name="Yokota A."/>
            <person name="Sjamsuridzal W."/>
        </authorList>
    </citation>
    <scope>NUCLEOTIDE SEQUENCE [LARGE SCALE GENOMIC DNA]</scope>
    <source>
        <strain evidence="2 3">S3.2.2.5</strain>
    </source>
</reference>
<name>A0ABQ6G1T8_9CHLR</name>
<dbReference type="EMBL" id="BSRI01000002">
    <property type="protein sequence ID" value="GLV60491.1"/>
    <property type="molecule type" value="Genomic_DNA"/>
</dbReference>
<keyword evidence="3" id="KW-1185">Reference proteome</keyword>
<sequence length="77" mass="8893">MLGYAFLTAWYHFSALIESGAEGDESQDDHGATRKVAILRPLYHFFTITVIIFDLFRLKILVHVSILICLRKTDKHE</sequence>
<evidence type="ECO:0000256" key="1">
    <source>
        <dbReference type="SAM" id="Phobius"/>
    </source>
</evidence>
<comment type="caution">
    <text evidence="2">The sequence shown here is derived from an EMBL/GenBank/DDBJ whole genome shotgun (WGS) entry which is preliminary data.</text>
</comment>
<evidence type="ECO:0000313" key="3">
    <source>
        <dbReference type="Proteomes" id="UP001344906"/>
    </source>
</evidence>
<evidence type="ECO:0008006" key="4">
    <source>
        <dbReference type="Google" id="ProtNLM"/>
    </source>
</evidence>
<keyword evidence="1" id="KW-0472">Membrane</keyword>
<organism evidence="2 3">
    <name type="scientific">Dictyobacter halimunensis</name>
    <dbReference type="NCBI Taxonomy" id="3026934"/>
    <lineage>
        <taxon>Bacteria</taxon>
        <taxon>Bacillati</taxon>
        <taxon>Chloroflexota</taxon>
        <taxon>Ktedonobacteria</taxon>
        <taxon>Ktedonobacterales</taxon>
        <taxon>Dictyobacteraceae</taxon>
        <taxon>Dictyobacter</taxon>
    </lineage>
</organism>